<evidence type="ECO:0000313" key="4">
    <source>
        <dbReference type="Proteomes" id="UP000789901"/>
    </source>
</evidence>
<dbReference type="EMBL" id="CAJVQB010007226">
    <property type="protein sequence ID" value="CAG8699485.1"/>
    <property type="molecule type" value="Genomic_DNA"/>
</dbReference>
<keyword evidence="4" id="KW-1185">Reference proteome</keyword>
<feature type="non-terminal residue" evidence="3">
    <location>
        <position position="299"/>
    </location>
</feature>
<organism evidence="3 4">
    <name type="scientific">Gigaspora margarita</name>
    <dbReference type="NCBI Taxonomy" id="4874"/>
    <lineage>
        <taxon>Eukaryota</taxon>
        <taxon>Fungi</taxon>
        <taxon>Fungi incertae sedis</taxon>
        <taxon>Mucoromycota</taxon>
        <taxon>Glomeromycotina</taxon>
        <taxon>Glomeromycetes</taxon>
        <taxon>Diversisporales</taxon>
        <taxon>Gigasporaceae</taxon>
        <taxon>Gigaspora</taxon>
    </lineage>
</organism>
<name>A0ABN7UZB5_GIGMA</name>
<dbReference type="PROSITE" id="PS50090">
    <property type="entry name" value="MYB_LIKE"/>
    <property type="match status" value="1"/>
</dbReference>
<comment type="caution">
    <text evidence="3">The sequence shown here is derived from an EMBL/GenBank/DDBJ whole genome shotgun (WGS) entry which is preliminary data.</text>
</comment>
<feature type="domain" description="Myb-like" evidence="1">
    <location>
        <begin position="177"/>
        <end position="234"/>
    </location>
</feature>
<evidence type="ECO:0000313" key="3">
    <source>
        <dbReference type="EMBL" id="CAG8699485.1"/>
    </source>
</evidence>
<accession>A0ABN7UZB5</accession>
<feature type="domain" description="HTH myb-type" evidence="2">
    <location>
        <begin position="177"/>
        <end position="238"/>
    </location>
</feature>
<dbReference type="SMART" id="SM00717">
    <property type="entry name" value="SANT"/>
    <property type="match status" value="1"/>
</dbReference>
<reference evidence="3 4" key="1">
    <citation type="submission" date="2021-06" db="EMBL/GenBank/DDBJ databases">
        <authorList>
            <person name="Kallberg Y."/>
            <person name="Tangrot J."/>
            <person name="Rosling A."/>
        </authorList>
    </citation>
    <scope>NUCLEOTIDE SEQUENCE [LARGE SCALE GENOMIC DNA]</scope>
    <source>
        <strain evidence="3 4">120-4 pot B 10/14</strain>
    </source>
</reference>
<proteinExistence type="predicted"/>
<evidence type="ECO:0000259" key="2">
    <source>
        <dbReference type="PROSITE" id="PS51294"/>
    </source>
</evidence>
<protein>
    <submittedName>
        <fullName evidence="3">5816_t:CDS:1</fullName>
    </submittedName>
</protein>
<dbReference type="PROSITE" id="PS51294">
    <property type="entry name" value="HTH_MYB"/>
    <property type="match status" value="1"/>
</dbReference>
<dbReference type="Gene3D" id="1.10.10.60">
    <property type="entry name" value="Homeodomain-like"/>
    <property type="match status" value="1"/>
</dbReference>
<evidence type="ECO:0000259" key="1">
    <source>
        <dbReference type="PROSITE" id="PS50090"/>
    </source>
</evidence>
<dbReference type="PANTHER" id="PTHR47807:SF1">
    <property type="entry name" value="PROTEIN TBF1"/>
    <property type="match status" value="1"/>
</dbReference>
<dbReference type="InterPro" id="IPR001005">
    <property type="entry name" value="SANT/Myb"/>
</dbReference>
<gene>
    <name evidence="3" type="ORF">GMARGA_LOCUS12028</name>
</gene>
<dbReference type="InterPro" id="IPR009057">
    <property type="entry name" value="Homeodomain-like_sf"/>
</dbReference>
<dbReference type="SUPFAM" id="SSF46689">
    <property type="entry name" value="Homeodomain-like"/>
    <property type="match status" value="1"/>
</dbReference>
<dbReference type="PANTHER" id="PTHR47807">
    <property type="entry name" value="PROTEIN TBF1"/>
    <property type="match status" value="1"/>
</dbReference>
<dbReference type="Proteomes" id="UP000789901">
    <property type="component" value="Unassembled WGS sequence"/>
</dbReference>
<dbReference type="InterPro" id="IPR017930">
    <property type="entry name" value="Myb_dom"/>
</dbReference>
<dbReference type="CDD" id="cd11660">
    <property type="entry name" value="SANT_TRF"/>
    <property type="match status" value="1"/>
</dbReference>
<sequence length="299" mass="34534">MGSWPRYYGSLFKFMTMNENQLDEVNVSLLINSKAVTRNQEILTISLDSSNGCEEIMKQNQEIQTTSSTDCEEIVEQNQEIQTTMTNNCKEIVKRNQEILKMPSNSSNDCEEIVKQNQEIQIISANSSNTCEEILKPNQEIQATSSNSCKEIVKRNPQISIKLPVSQMAIISSPKDRKRRIRKKWNEDELNALEAGMEEYGTSWSRIYEKYGNAHGVLRNRSQVQLKDKARNEKLRRKRCGVEIGVFELATENVKCHDYEKKSEIANAGRYWEFDDYETSLLSNFNLPSVTYLMKIMLL</sequence>
<dbReference type="InterPro" id="IPR052833">
    <property type="entry name" value="Telomeric_DNA-bd_trans-reg"/>
</dbReference>